<keyword evidence="3" id="KW-1185">Reference proteome</keyword>
<reference evidence="2 3" key="1">
    <citation type="submission" date="2012-06" db="EMBL/GenBank/DDBJ databases">
        <authorList>
            <person name="Kim M.S."/>
            <person name="Cha K.E."/>
            <person name="Kim Y.D."/>
            <person name="Myung H."/>
        </authorList>
    </citation>
    <scope>NUCLEOTIDE SEQUENCE [LARGE SCALE GENOMIC DNA]</scope>
</reference>
<evidence type="ECO:0000256" key="1">
    <source>
        <dbReference type="SAM" id="Coils"/>
    </source>
</evidence>
<protein>
    <submittedName>
        <fullName evidence="2">Uncharacterized protein</fullName>
    </submittedName>
</protein>
<organism evidence="2 3">
    <name type="scientific">Pseudomonas phage PA7</name>
    <dbReference type="NCBI Taxonomy" id="347330"/>
    <lineage>
        <taxon>Viruses</taxon>
        <taxon>Duplodnaviria</taxon>
        <taxon>Heunggongvirae</taxon>
        <taxon>Uroviricota</taxon>
        <taxon>Caudoviricetes</taxon>
        <taxon>Chimalliviridae</taxon>
        <taxon>Phikzvirus</taxon>
        <taxon>Phikzvirus PA7</taxon>
    </lineage>
</organism>
<evidence type="ECO:0000313" key="2">
    <source>
        <dbReference type="EMBL" id="AFO70855.1"/>
    </source>
</evidence>
<dbReference type="KEGG" id="vg:40093875"/>
<evidence type="ECO:0000313" key="3">
    <source>
        <dbReference type="Proteomes" id="UP000232534"/>
    </source>
</evidence>
<dbReference type="RefSeq" id="YP_009617336.1">
    <property type="nucleotide sequence ID" value="NC_042060.1"/>
</dbReference>
<feature type="coiled-coil region" evidence="1">
    <location>
        <begin position="15"/>
        <end position="42"/>
    </location>
</feature>
<dbReference type="Proteomes" id="UP000232534">
    <property type="component" value="Segment"/>
</dbReference>
<dbReference type="GeneID" id="40093875"/>
<sequence>MSLKALQDIVSSVPTNEQKERLVKVRKTMEELNESIKNQIRNKRPSQALLDKTINWGTKYG</sequence>
<name>I7DKA1_9CAUD</name>
<keyword evidence="1" id="KW-0175">Coiled coil</keyword>
<proteinExistence type="predicted"/>
<dbReference type="EMBL" id="JX233784">
    <property type="protein sequence ID" value="AFO70855.1"/>
    <property type="molecule type" value="Genomic_DNA"/>
</dbReference>
<accession>I7DKA1</accession>